<sequence>MKRKPCRHCGYNVSIDDLECPKCKGKTPYEKKSFSISMLLSLFVLFFLLFYLIDNLFLMGSLF</sequence>
<evidence type="ECO:0000256" key="1">
    <source>
        <dbReference type="SAM" id="Phobius"/>
    </source>
</evidence>
<proteinExistence type="predicted"/>
<keyword evidence="1" id="KW-0812">Transmembrane</keyword>
<name>K0NGR9_DESTT</name>
<gene>
    <name evidence="2" type="ordered locus">TOL2_C22800</name>
</gene>
<evidence type="ECO:0000313" key="2">
    <source>
        <dbReference type="EMBL" id="CCK80441.1"/>
    </source>
</evidence>
<dbReference type="KEGG" id="dto:TOL2_C22800"/>
<keyword evidence="1" id="KW-0472">Membrane</keyword>
<dbReference type="AlphaFoldDB" id="K0NGR9"/>
<protein>
    <submittedName>
        <fullName evidence="2">Uncharacterized protein</fullName>
    </submittedName>
</protein>
<keyword evidence="3" id="KW-1185">Reference proteome</keyword>
<organism evidence="2 3">
    <name type="scientific">Desulfobacula toluolica (strain DSM 7467 / Tol2)</name>
    <dbReference type="NCBI Taxonomy" id="651182"/>
    <lineage>
        <taxon>Bacteria</taxon>
        <taxon>Pseudomonadati</taxon>
        <taxon>Thermodesulfobacteriota</taxon>
        <taxon>Desulfobacteria</taxon>
        <taxon>Desulfobacterales</taxon>
        <taxon>Desulfobacteraceae</taxon>
        <taxon>Desulfobacula</taxon>
    </lineage>
</organism>
<feature type="transmembrane region" description="Helical" evidence="1">
    <location>
        <begin position="34"/>
        <end position="53"/>
    </location>
</feature>
<dbReference type="Proteomes" id="UP000007347">
    <property type="component" value="Chromosome"/>
</dbReference>
<dbReference type="EMBL" id="FO203503">
    <property type="protein sequence ID" value="CCK80441.1"/>
    <property type="molecule type" value="Genomic_DNA"/>
</dbReference>
<evidence type="ECO:0000313" key="3">
    <source>
        <dbReference type="Proteomes" id="UP000007347"/>
    </source>
</evidence>
<dbReference type="HOGENOM" id="CLU_2878580_0_0_7"/>
<accession>K0NGR9</accession>
<reference evidence="2 3" key="1">
    <citation type="journal article" date="2013" name="Environ. Microbiol.">
        <title>Complete genome, catabolic sub-proteomes and key-metabolites of Desulfobacula toluolica Tol2, a marine, aromatic compound-degrading, sulfate-reducing bacterium.</title>
        <authorList>
            <person name="Wohlbrand L."/>
            <person name="Jacob J.H."/>
            <person name="Kube M."/>
            <person name="Mussmann M."/>
            <person name="Jarling R."/>
            <person name="Beck A."/>
            <person name="Amann R."/>
            <person name="Wilkes H."/>
            <person name="Reinhardt R."/>
            <person name="Rabus R."/>
        </authorList>
    </citation>
    <scope>NUCLEOTIDE SEQUENCE [LARGE SCALE GENOMIC DNA]</scope>
    <source>
        <strain evidence="3">DSM 7467 / Tol2</strain>
    </source>
</reference>
<dbReference type="STRING" id="651182.TOL2_C22800"/>
<keyword evidence="1" id="KW-1133">Transmembrane helix</keyword>